<dbReference type="Proteomes" id="UP000019140">
    <property type="component" value="Unassembled WGS sequence"/>
</dbReference>
<proteinExistence type="predicted"/>
<comment type="caution">
    <text evidence="1">The sequence shown here is derived from an EMBL/GenBank/DDBJ whole genome shotgun (WGS) entry which is preliminary data.</text>
</comment>
<reference evidence="1 2" key="1">
    <citation type="journal article" date="2014" name="Nature">
        <title>An environmental bacterial taxon with a large and distinct metabolic repertoire.</title>
        <authorList>
            <person name="Wilson M.C."/>
            <person name="Mori T."/>
            <person name="Ruckert C."/>
            <person name="Uria A.R."/>
            <person name="Helf M.J."/>
            <person name="Takada K."/>
            <person name="Gernert C."/>
            <person name="Steffens U.A."/>
            <person name="Heycke N."/>
            <person name="Schmitt S."/>
            <person name="Rinke C."/>
            <person name="Helfrich E.J."/>
            <person name="Brachmann A.O."/>
            <person name="Gurgui C."/>
            <person name="Wakimoto T."/>
            <person name="Kracht M."/>
            <person name="Crusemann M."/>
            <person name="Hentschel U."/>
            <person name="Abe I."/>
            <person name="Matsunaga S."/>
            <person name="Kalinowski J."/>
            <person name="Takeyama H."/>
            <person name="Piel J."/>
        </authorList>
    </citation>
    <scope>NUCLEOTIDE SEQUENCE [LARGE SCALE GENOMIC DNA]</scope>
    <source>
        <strain evidence="2">TSY2</strain>
    </source>
</reference>
<evidence type="ECO:0000313" key="2">
    <source>
        <dbReference type="Proteomes" id="UP000019140"/>
    </source>
</evidence>
<protein>
    <submittedName>
        <fullName evidence="1">Uncharacterized protein</fullName>
    </submittedName>
</protein>
<gene>
    <name evidence="1" type="ORF">ETSY2_48630</name>
</gene>
<sequence>MSFEISEFENVAGGVGWVWGEHKDVVELQDVTAVVVVDFPRVVRHFGGGWGCEDDGAGCDEREDER</sequence>
<dbReference type="AlphaFoldDB" id="W4LAZ5"/>
<organism evidence="1 2">
    <name type="scientific">Candidatus Entotheonella gemina</name>
    <dbReference type="NCBI Taxonomy" id="1429439"/>
    <lineage>
        <taxon>Bacteria</taxon>
        <taxon>Pseudomonadati</taxon>
        <taxon>Nitrospinota/Tectimicrobiota group</taxon>
        <taxon>Candidatus Tectimicrobiota</taxon>
        <taxon>Candidatus Entotheonellia</taxon>
        <taxon>Candidatus Entotheonellales</taxon>
        <taxon>Candidatus Entotheonellaceae</taxon>
        <taxon>Candidatus Entotheonella</taxon>
    </lineage>
</organism>
<keyword evidence="2" id="KW-1185">Reference proteome</keyword>
<accession>W4LAZ5</accession>
<evidence type="ECO:0000313" key="1">
    <source>
        <dbReference type="EMBL" id="ETW95104.1"/>
    </source>
</evidence>
<dbReference type="HOGENOM" id="CLU_2823044_0_0_7"/>
<name>W4LAZ5_9BACT</name>
<dbReference type="EMBL" id="AZHX01002357">
    <property type="protein sequence ID" value="ETW95104.1"/>
    <property type="molecule type" value="Genomic_DNA"/>
</dbReference>